<name>A0A9P9G522_FUSRE</name>
<protein>
    <submittedName>
        <fullName evidence="1">Uncharacterized protein</fullName>
    </submittedName>
</protein>
<evidence type="ECO:0000313" key="2">
    <source>
        <dbReference type="Proteomes" id="UP000720189"/>
    </source>
</evidence>
<comment type="caution">
    <text evidence="1">The sequence shown here is derived from an EMBL/GenBank/DDBJ whole genome shotgun (WGS) entry which is preliminary data.</text>
</comment>
<organism evidence="1 2">
    <name type="scientific">Fusarium redolens</name>
    <dbReference type="NCBI Taxonomy" id="48865"/>
    <lineage>
        <taxon>Eukaryota</taxon>
        <taxon>Fungi</taxon>
        <taxon>Dikarya</taxon>
        <taxon>Ascomycota</taxon>
        <taxon>Pezizomycotina</taxon>
        <taxon>Sordariomycetes</taxon>
        <taxon>Hypocreomycetidae</taxon>
        <taxon>Hypocreales</taxon>
        <taxon>Nectriaceae</taxon>
        <taxon>Fusarium</taxon>
        <taxon>Fusarium redolens species complex</taxon>
    </lineage>
</organism>
<dbReference type="AlphaFoldDB" id="A0A9P9G522"/>
<reference evidence="1" key="1">
    <citation type="journal article" date="2021" name="Nat. Commun.">
        <title>Genetic determinants of endophytism in the Arabidopsis root mycobiome.</title>
        <authorList>
            <person name="Mesny F."/>
            <person name="Miyauchi S."/>
            <person name="Thiergart T."/>
            <person name="Pickel B."/>
            <person name="Atanasova L."/>
            <person name="Karlsson M."/>
            <person name="Huettel B."/>
            <person name="Barry K.W."/>
            <person name="Haridas S."/>
            <person name="Chen C."/>
            <person name="Bauer D."/>
            <person name="Andreopoulos W."/>
            <person name="Pangilinan J."/>
            <person name="LaButti K."/>
            <person name="Riley R."/>
            <person name="Lipzen A."/>
            <person name="Clum A."/>
            <person name="Drula E."/>
            <person name="Henrissat B."/>
            <person name="Kohler A."/>
            <person name="Grigoriev I.V."/>
            <person name="Martin F.M."/>
            <person name="Hacquard S."/>
        </authorList>
    </citation>
    <scope>NUCLEOTIDE SEQUENCE</scope>
    <source>
        <strain evidence="1">MPI-CAGE-AT-0023</strain>
    </source>
</reference>
<dbReference type="OrthoDB" id="3927840at2759"/>
<sequence length="534" mass="60862">MRLENFPQEIILEITSYMHFNHFVQPRLWNAIELHHASFHDPGRLCPSTRRSIFAQMSRLGTLKAKSLLKMFEPLSSGGLEKDLEQRKAIASRVRSLSLVLRGDCESKSWYLLQHLTNLTYLEVHGSYEWLGWNYLYQENESTLLEQLDLPRAGPSNLRHVKLYGYIPRSFAAWVLKTGVKLERLELGMLEGGVEVEDPASGHIHRGEPWTPYHFYPANMMRVRGQQWLPIPRPLRSFLPLEVLEDEENQKLELSLPRLKHLHLCQPCRGDDAIAAGKLYYWSARTERAAHKSWRRILVASRLTLKTLVLEQRFGVQMSMRDKYPELFKQPDPRGIGSTKLLHMIGTLLTQDYNFAALKQVELRGMFVSSDERGHPAPGSPVGDFMVLMQNIGVKCQARRGCMVWFDGDYGGADWDAWKTDLEHEAKTRAEERGEAIPVNFLQGQFPILRSVRSLRLLRLEFADVGIGDRESAGCNGVNWSDLDFRRRHGLNLDGDSLDLNTGAAALHIASGMEGEHVATSNEAGPATFRILLK</sequence>
<keyword evidence="2" id="KW-1185">Reference proteome</keyword>
<proteinExistence type="predicted"/>
<dbReference type="Proteomes" id="UP000720189">
    <property type="component" value="Unassembled WGS sequence"/>
</dbReference>
<accession>A0A9P9G522</accession>
<evidence type="ECO:0000313" key="1">
    <source>
        <dbReference type="EMBL" id="KAH7232343.1"/>
    </source>
</evidence>
<dbReference type="RefSeq" id="XP_046044003.1">
    <property type="nucleotide sequence ID" value="XM_046190739.1"/>
</dbReference>
<dbReference type="GeneID" id="70220693"/>
<dbReference type="EMBL" id="JAGMUX010000019">
    <property type="protein sequence ID" value="KAH7232343.1"/>
    <property type="molecule type" value="Genomic_DNA"/>
</dbReference>
<gene>
    <name evidence="1" type="ORF">BKA55DRAFT_544681</name>
</gene>